<reference evidence="1" key="1">
    <citation type="submission" date="2021-01" db="EMBL/GenBank/DDBJ databases">
        <authorList>
            <consortium name="Genoscope - CEA"/>
            <person name="William W."/>
        </authorList>
    </citation>
    <scope>NUCLEOTIDE SEQUENCE</scope>
</reference>
<keyword evidence="2" id="KW-1185">Reference proteome</keyword>
<comment type="caution">
    <text evidence="1">The sequence shown here is derived from an EMBL/GenBank/DDBJ whole genome shotgun (WGS) entry which is preliminary data.</text>
</comment>
<accession>A0A8S1Y2Y6</accession>
<protein>
    <submittedName>
        <fullName evidence="1">Uncharacterized protein</fullName>
    </submittedName>
</protein>
<organism evidence="1 2">
    <name type="scientific">Paramecium pentaurelia</name>
    <dbReference type="NCBI Taxonomy" id="43138"/>
    <lineage>
        <taxon>Eukaryota</taxon>
        <taxon>Sar</taxon>
        <taxon>Alveolata</taxon>
        <taxon>Ciliophora</taxon>
        <taxon>Intramacronucleata</taxon>
        <taxon>Oligohymenophorea</taxon>
        <taxon>Peniculida</taxon>
        <taxon>Parameciidae</taxon>
        <taxon>Paramecium</taxon>
    </lineage>
</organism>
<name>A0A8S1Y2Y6_9CILI</name>
<dbReference type="AlphaFoldDB" id="A0A8S1Y2Y6"/>
<dbReference type="EMBL" id="CAJJDO010000147">
    <property type="protein sequence ID" value="CAD8207557.1"/>
    <property type="molecule type" value="Genomic_DNA"/>
</dbReference>
<sequence length="272" mass="32257">MIIASNSHTFPSINIDFSNFFQLIGDIKLWHYQFIKKQETNIYISITFFELYKQEKFEIYEEVRQVNLFQFKSLYGNILQSHSDYLELQIVGFQLLNCPQELVEQLNFIQLARNAMVLQKLIVYSVLNHQIENTSQILRSAFVNMELLIWITNVQLMKVQIQLLQVQTKSICKVVSMDISNLTMLVFEVHLQIWIMLSHVLSVYRIQGMDEYALLTSLYSHDDGNISQYIYETDLCYKFVGNDINYYLCEDECLYCQFFEQFNSNIQQITII</sequence>
<evidence type="ECO:0000313" key="1">
    <source>
        <dbReference type="EMBL" id="CAD8207557.1"/>
    </source>
</evidence>
<evidence type="ECO:0000313" key="2">
    <source>
        <dbReference type="Proteomes" id="UP000689195"/>
    </source>
</evidence>
<proteinExistence type="predicted"/>
<gene>
    <name evidence="1" type="ORF">PPENT_87.1.T1470148</name>
</gene>
<dbReference type="Proteomes" id="UP000689195">
    <property type="component" value="Unassembled WGS sequence"/>
</dbReference>